<sequence>MSQTTVLPASPFPERSDPETSPQTHDANMALSPSWHLPRSTSHH</sequence>
<dbReference type="EMBL" id="GGEC01020759">
    <property type="protein sequence ID" value="MBX01243.1"/>
    <property type="molecule type" value="Transcribed_RNA"/>
</dbReference>
<evidence type="ECO:0000256" key="1">
    <source>
        <dbReference type="SAM" id="MobiDB-lite"/>
    </source>
</evidence>
<reference evidence="2" key="1">
    <citation type="submission" date="2018-02" db="EMBL/GenBank/DDBJ databases">
        <title>Rhizophora mucronata_Transcriptome.</title>
        <authorList>
            <person name="Meera S.P."/>
            <person name="Sreeshan A."/>
            <person name="Augustine A."/>
        </authorList>
    </citation>
    <scope>NUCLEOTIDE SEQUENCE</scope>
    <source>
        <tissue evidence="2">Leaf</tissue>
    </source>
</reference>
<dbReference type="AlphaFoldDB" id="A0A2P2K689"/>
<protein>
    <submittedName>
        <fullName evidence="2">Coiled-coil domain-containing protein 97</fullName>
    </submittedName>
</protein>
<evidence type="ECO:0000313" key="2">
    <source>
        <dbReference type="EMBL" id="MBX01242.1"/>
    </source>
</evidence>
<accession>A0A2P2K689</accession>
<dbReference type="EMBL" id="GGEC01020758">
    <property type="protein sequence ID" value="MBX01242.1"/>
    <property type="molecule type" value="Transcribed_RNA"/>
</dbReference>
<feature type="region of interest" description="Disordered" evidence="1">
    <location>
        <begin position="1"/>
        <end position="44"/>
    </location>
</feature>
<organism evidence="2">
    <name type="scientific">Rhizophora mucronata</name>
    <name type="common">Asiatic mangrove</name>
    <dbReference type="NCBI Taxonomy" id="61149"/>
    <lineage>
        <taxon>Eukaryota</taxon>
        <taxon>Viridiplantae</taxon>
        <taxon>Streptophyta</taxon>
        <taxon>Embryophyta</taxon>
        <taxon>Tracheophyta</taxon>
        <taxon>Spermatophyta</taxon>
        <taxon>Magnoliopsida</taxon>
        <taxon>eudicotyledons</taxon>
        <taxon>Gunneridae</taxon>
        <taxon>Pentapetalae</taxon>
        <taxon>rosids</taxon>
        <taxon>fabids</taxon>
        <taxon>Malpighiales</taxon>
        <taxon>Rhizophoraceae</taxon>
        <taxon>Rhizophora</taxon>
    </lineage>
</organism>
<proteinExistence type="predicted"/>
<name>A0A2P2K689_RHIMU</name>